<evidence type="ECO:0000256" key="1">
    <source>
        <dbReference type="ARBA" id="ARBA00004323"/>
    </source>
</evidence>
<evidence type="ECO:0000313" key="6">
    <source>
        <dbReference type="EMBL" id="KAK2650644.1"/>
    </source>
</evidence>
<name>A0AAD9UAU0_9ROSI</name>
<evidence type="ECO:0000313" key="7">
    <source>
        <dbReference type="Proteomes" id="UP001280121"/>
    </source>
</evidence>
<evidence type="ECO:0000256" key="4">
    <source>
        <dbReference type="ARBA" id="ARBA00023180"/>
    </source>
</evidence>
<dbReference type="PANTHER" id="PTHR20961:SF98">
    <property type="entry name" value="GLYCOSYLTRANSFERASE"/>
    <property type="match status" value="1"/>
</dbReference>
<evidence type="ECO:0000256" key="2">
    <source>
        <dbReference type="ARBA" id="ARBA00022676"/>
    </source>
</evidence>
<dbReference type="GO" id="GO:0000139">
    <property type="term" value="C:Golgi membrane"/>
    <property type="evidence" value="ECO:0007669"/>
    <property type="project" value="UniProtKB-SubCell"/>
</dbReference>
<dbReference type="Pfam" id="PF04577">
    <property type="entry name" value="Glyco_transf_61"/>
    <property type="match status" value="1"/>
</dbReference>
<protein>
    <recommendedName>
        <fullName evidence="5">Glycosyltransferase 61 catalytic domain-containing protein</fullName>
    </recommendedName>
</protein>
<reference evidence="6" key="1">
    <citation type="journal article" date="2023" name="Plant J.">
        <title>Genome sequences and population genomics provide insights into the demographic history, inbreeding, and mutation load of two 'living fossil' tree species of Dipteronia.</title>
        <authorList>
            <person name="Feng Y."/>
            <person name="Comes H.P."/>
            <person name="Chen J."/>
            <person name="Zhu S."/>
            <person name="Lu R."/>
            <person name="Zhang X."/>
            <person name="Li P."/>
            <person name="Qiu J."/>
            <person name="Olsen K.M."/>
            <person name="Qiu Y."/>
        </authorList>
    </citation>
    <scope>NUCLEOTIDE SEQUENCE</scope>
    <source>
        <strain evidence="6">KIB01</strain>
    </source>
</reference>
<accession>A0AAD9UAU0</accession>
<dbReference type="AlphaFoldDB" id="A0AAD9UAU0"/>
<evidence type="ECO:0000259" key="5">
    <source>
        <dbReference type="Pfam" id="PF04577"/>
    </source>
</evidence>
<sequence>MSRKGRIGRVISNEAQVIRVAEEIGFDVIVFKPSVKTPLHQAYAPINTSHAMVGVHGAALTHSLFLRLGSVFVQMVPLGLEWVADVSFAFAKSAKVMRVEYMEYKINAKASSLVENDENELLIKDPVNYRGNNWSSDVMDIYLKEQNVKLDLVRFLFSIQA</sequence>
<dbReference type="EMBL" id="JANJYI010000005">
    <property type="protein sequence ID" value="KAK2650644.1"/>
    <property type="molecule type" value="Genomic_DNA"/>
</dbReference>
<evidence type="ECO:0000256" key="3">
    <source>
        <dbReference type="ARBA" id="ARBA00022679"/>
    </source>
</evidence>
<comment type="subcellular location">
    <subcellularLocation>
        <location evidence="1">Golgi apparatus membrane</location>
        <topology evidence="1">Single-pass type II membrane protein</topology>
    </subcellularLocation>
</comment>
<proteinExistence type="predicted"/>
<keyword evidence="2" id="KW-0328">Glycosyltransferase</keyword>
<keyword evidence="3" id="KW-0808">Transferase</keyword>
<dbReference type="GO" id="GO:0016763">
    <property type="term" value="F:pentosyltransferase activity"/>
    <property type="evidence" value="ECO:0007669"/>
    <property type="project" value="UniProtKB-ARBA"/>
</dbReference>
<feature type="domain" description="Glycosyltransferase 61 catalytic" evidence="5">
    <location>
        <begin position="1"/>
        <end position="72"/>
    </location>
</feature>
<comment type="caution">
    <text evidence="6">The sequence shown here is derived from an EMBL/GenBank/DDBJ whole genome shotgun (WGS) entry which is preliminary data.</text>
</comment>
<dbReference type="InterPro" id="IPR007657">
    <property type="entry name" value="Glycosyltransferase_61"/>
</dbReference>
<keyword evidence="7" id="KW-1185">Reference proteome</keyword>
<keyword evidence="4" id="KW-0325">Glycoprotein</keyword>
<dbReference type="Proteomes" id="UP001280121">
    <property type="component" value="Unassembled WGS sequence"/>
</dbReference>
<dbReference type="PANTHER" id="PTHR20961">
    <property type="entry name" value="GLYCOSYLTRANSFERASE"/>
    <property type="match status" value="1"/>
</dbReference>
<organism evidence="6 7">
    <name type="scientific">Dipteronia dyeriana</name>
    <dbReference type="NCBI Taxonomy" id="168575"/>
    <lineage>
        <taxon>Eukaryota</taxon>
        <taxon>Viridiplantae</taxon>
        <taxon>Streptophyta</taxon>
        <taxon>Embryophyta</taxon>
        <taxon>Tracheophyta</taxon>
        <taxon>Spermatophyta</taxon>
        <taxon>Magnoliopsida</taxon>
        <taxon>eudicotyledons</taxon>
        <taxon>Gunneridae</taxon>
        <taxon>Pentapetalae</taxon>
        <taxon>rosids</taxon>
        <taxon>malvids</taxon>
        <taxon>Sapindales</taxon>
        <taxon>Sapindaceae</taxon>
        <taxon>Hippocastanoideae</taxon>
        <taxon>Acereae</taxon>
        <taxon>Dipteronia</taxon>
    </lineage>
</organism>
<gene>
    <name evidence="6" type="ORF">Ddye_018133</name>
</gene>
<dbReference type="InterPro" id="IPR049625">
    <property type="entry name" value="Glyco_transf_61_cat"/>
</dbReference>